<comment type="function">
    <text evidence="1 11">Catalyzes the 6-electron oxidation of protoporphyrinogen-IX to form protoporphyrin-IX.</text>
</comment>
<keyword evidence="5 11" id="KW-0285">Flavoprotein</keyword>
<evidence type="ECO:0000256" key="3">
    <source>
        <dbReference type="ARBA" id="ARBA00010551"/>
    </source>
</evidence>
<dbReference type="InterPro" id="IPR002937">
    <property type="entry name" value="Amino_oxidase"/>
</dbReference>
<evidence type="ECO:0000256" key="1">
    <source>
        <dbReference type="ARBA" id="ARBA00002600"/>
    </source>
</evidence>
<dbReference type="SUPFAM" id="SSF51905">
    <property type="entry name" value="FAD/NAD(P)-binding domain"/>
    <property type="match status" value="1"/>
</dbReference>
<keyword evidence="6 11" id="KW-0274">FAD</keyword>
<dbReference type="PRINTS" id="PR00419">
    <property type="entry name" value="ADXRDTASE"/>
</dbReference>
<dbReference type="InterPro" id="IPR050464">
    <property type="entry name" value="Zeta_carotene_desat/Oxidored"/>
</dbReference>
<protein>
    <recommendedName>
        <fullName evidence="4 11">Protoporphyrinogen oxidase</fullName>
        <ecNumber evidence="4 11">1.3.3.4</ecNumber>
    </recommendedName>
</protein>
<evidence type="ECO:0000256" key="6">
    <source>
        <dbReference type="ARBA" id="ARBA00022827"/>
    </source>
</evidence>
<evidence type="ECO:0000256" key="11">
    <source>
        <dbReference type="RuleBase" id="RU367069"/>
    </source>
</evidence>
<dbReference type="VEuPathDB" id="FungiDB:CPAG_01762"/>
<comment type="cofactor">
    <cofactor evidence="11">
        <name>FAD</name>
        <dbReference type="ChEBI" id="CHEBI:57692"/>
    </cofactor>
    <text evidence="11">Binds 1 FAD per subunit.</text>
</comment>
<evidence type="ECO:0000256" key="4">
    <source>
        <dbReference type="ARBA" id="ARBA00012867"/>
    </source>
</evidence>
<reference evidence="14" key="3">
    <citation type="journal article" date="2010" name="Genome Res.">
        <title>Population genomic sequencing of Coccidioides fungi reveals recent hybridization and transposon control.</title>
        <authorList>
            <person name="Neafsey D.E."/>
            <person name="Barker B.M."/>
            <person name="Sharpton T.J."/>
            <person name="Stajich J.E."/>
            <person name="Park D.J."/>
            <person name="Whiston E."/>
            <person name="Hung C.-Y."/>
            <person name="McMahan C."/>
            <person name="White J."/>
            <person name="Sykes S."/>
            <person name="Heiman D."/>
            <person name="Young S."/>
            <person name="Zeng Q."/>
            <person name="Abouelleil A."/>
            <person name="Aftuck L."/>
            <person name="Bessette D."/>
            <person name="Brown A."/>
            <person name="FitzGerald M."/>
            <person name="Lui A."/>
            <person name="Macdonald J.P."/>
            <person name="Priest M."/>
            <person name="Orbach M.J."/>
            <person name="Galgiani J.N."/>
            <person name="Kirkland T.N."/>
            <person name="Cole G.T."/>
            <person name="Birren B.W."/>
            <person name="Henn M.R."/>
            <person name="Taylor J.W."/>
            <person name="Rounsley S.D."/>
        </authorList>
    </citation>
    <scope>NUCLEOTIDE SEQUENCE [LARGE SCALE GENOMIC DNA]</scope>
    <source>
        <strain evidence="14">RMSCC 3488</strain>
    </source>
</reference>
<dbReference type="GO" id="GO:0006782">
    <property type="term" value="P:protoporphyrinogen IX biosynthetic process"/>
    <property type="evidence" value="ECO:0007669"/>
    <property type="project" value="UniProtKB-UniRule"/>
</dbReference>
<comment type="pathway">
    <text evidence="2 11">Porphyrin-containing compound metabolism; protoporphyrin-IX biosynthesis; protoporphyrin-IX from protoporphyrinogen-IX: step 1/1.</text>
</comment>
<evidence type="ECO:0000256" key="9">
    <source>
        <dbReference type="ARBA" id="ARBA00023244"/>
    </source>
</evidence>
<evidence type="ECO:0000256" key="5">
    <source>
        <dbReference type="ARBA" id="ARBA00022630"/>
    </source>
</evidence>
<keyword evidence="7 11" id="KW-0560">Oxidoreductase</keyword>
<comment type="catalytic activity">
    <reaction evidence="10 11">
        <text>protoporphyrinogen IX + 3 O2 = protoporphyrin IX + 3 H2O2</text>
        <dbReference type="Rhea" id="RHEA:25576"/>
        <dbReference type="ChEBI" id="CHEBI:15379"/>
        <dbReference type="ChEBI" id="CHEBI:16240"/>
        <dbReference type="ChEBI" id="CHEBI:57306"/>
        <dbReference type="ChEBI" id="CHEBI:57307"/>
        <dbReference type="EC" id="1.3.3.4"/>
    </reaction>
</comment>
<dbReference type="PANTHER" id="PTHR42923:SF3">
    <property type="entry name" value="PROTOPORPHYRINOGEN OXIDASE"/>
    <property type="match status" value="1"/>
</dbReference>
<dbReference type="NCBIfam" id="TIGR00562">
    <property type="entry name" value="proto_IX_ox"/>
    <property type="match status" value="1"/>
</dbReference>
<evidence type="ECO:0000256" key="7">
    <source>
        <dbReference type="ARBA" id="ARBA00023002"/>
    </source>
</evidence>
<dbReference type="UniPathway" id="UPA00251">
    <property type="reaction ID" value="UER00324"/>
</dbReference>
<organism evidence="13 14">
    <name type="scientific">Coccidioides posadasii RMSCC 3488</name>
    <dbReference type="NCBI Taxonomy" id="454284"/>
    <lineage>
        <taxon>Eukaryota</taxon>
        <taxon>Fungi</taxon>
        <taxon>Dikarya</taxon>
        <taxon>Ascomycota</taxon>
        <taxon>Pezizomycotina</taxon>
        <taxon>Eurotiomycetes</taxon>
        <taxon>Eurotiomycetidae</taxon>
        <taxon>Onygenales</taxon>
        <taxon>Onygenaceae</taxon>
        <taxon>Coccidioides</taxon>
    </lineage>
</organism>
<evidence type="ECO:0000256" key="2">
    <source>
        <dbReference type="ARBA" id="ARBA00005073"/>
    </source>
</evidence>
<accession>A0A0J6EXW3</accession>
<reference evidence="13 14" key="1">
    <citation type="submission" date="2007-06" db="EMBL/GenBank/DDBJ databases">
        <title>The Genome Sequence of Coccidioides posadasii RMSCC_3488.</title>
        <authorList>
            <consortium name="Coccidioides Genome Resources Consortium"/>
            <consortium name="The Broad Institute Genome Sequencing Platform"/>
            <person name="Henn M.R."/>
            <person name="Sykes S."/>
            <person name="Young S."/>
            <person name="Jaffe D."/>
            <person name="Berlin A."/>
            <person name="Alvarez P."/>
            <person name="Butler J."/>
            <person name="Gnerre S."/>
            <person name="Grabherr M."/>
            <person name="Mauceli E."/>
            <person name="Brockman W."/>
            <person name="Kodira C."/>
            <person name="Alvarado L."/>
            <person name="Zeng Q."/>
            <person name="Crawford M."/>
            <person name="Antoine C."/>
            <person name="Devon K."/>
            <person name="Galgiani J."/>
            <person name="Orsborn K."/>
            <person name="Lewis M.L."/>
            <person name="Nusbaum C."/>
            <person name="Galagan J."/>
            <person name="Birren B."/>
        </authorList>
    </citation>
    <scope>NUCLEOTIDE SEQUENCE [LARGE SCALE GENOMIC DNA]</scope>
    <source>
        <strain evidence="13 14">RMSCC 3488</strain>
    </source>
</reference>
<evidence type="ECO:0000256" key="10">
    <source>
        <dbReference type="ARBA" id="ARBA00047554"/>
    </source>
</evidence>
<comment type="similarity">
    <text evidence="3 11">Belongs to the protoporphyrinogen/coproporphyrinogen oxidase family. Protoporphyrinogen oxidase subfamily.</text>
</comment>
<dbReference type="SUPFAM" id="SSF54373">
    <property type="entry name" value="FAD-linked reductases, C-terminal domain"/>
    <property type="match status" value="1"/>
</dbReference>
<evidence type="ECO:0000313" key="13">
    <source>
        <dbReference type="EMBL" id="KMM65411.1"/>
    </source>
</evidence>
<gene>
    <name evidence="13" type="ORF">CPAG_01762</name>
</gene>
<dbReference type="AlphaFoldDB" id="A0A0J6EXW3"/>
<dbReference type="GO" id="GO:0005743">
    <property type="term" value="C:mitochondrial inner membrane"/>
    <property type="evidence" value="ECO:0007669"/>
    <property type="project" value="UniProtKB-SubCell"/>
</dbReference>
<dbReference type="EC" id="1.3.3.4" evidence="4 11"/>
<evidence type="ECO:0000259" key="12">
    <source>
        <dbReference type="Pfam" id="PF01593"/>
    </source>
</evidence>
<dbReference type="Proteomes" id="UP000054567">
    <property type="component" value="Unassembled WGS sequence"/>
</dbReference>
<dbReference type="GO" id="GO:0004729">
    <property type="term" value="F:oxygen-dependent protoporphyrinogen oxidase activity"/>
    <property type="evidence" value="ECO:0007669"/>
    <property type="project" value="UniProtKB-UniRule"/>
</dbReference>
<dbReference type="Gene3D" id="3.50.50.60">
    <property type="entry name" value="FAD/NAD(P)-binding domain"/>
    <property type="match status" value="1"/>
</dbReference>
<reference evidence="14" key="2">
    <citation type="journal article" date="2009" name="Genome Res.">
        <title>Comparative genomic analyses of the human fungal pathogens Coccidioides and their relatives.</title>
        <authorList>
            <person name="Sharpton T.J."/>
            <person name="Stajich J.E."/>
            <person name="Rounsley S.D."/>
            <person name="Gardner M.J."/>
            <person name="Wortman J.R."/>
            <person name="Jordar V.S."/>
            <person name="Maiti R."/>
            <person name="Kodira C.D."/>
            <person name="Neafsey D.E."/>
            <person name="Zeng Q."/>
            <person name="Hung C.-Y."/>
            <person name="McMahan C."/>
            <person name="Muszewska A."/>
            <person name="Grynberg M."/>
            <person name="Mandel M.A."/>
            <person name="Kellner E.M."/>
            <person name="Barker B.M."/>
            <person name="Galgiani J.N."/>
            <person name="Orbach M.J."/>
            <person name="Kirkland T.N."/>
            <person name="Cole G.T."/>
            <person name="Henn M.R."/>
            <person name="Birren B.W."/>
            <person name="Taylor J.W."/>
        </authorList>
    </citation>
    <scope>NUCLEOTIDE SEQUENCE [LARGE SCALE GENOMIC DNA]</scope>
    <source>
        <strain evidence="14">RMSCC 3488</strain>
    </source>
</reference>
<dbReference type="OrthoDB" id="438553at2759"/>
<feature type="domain" description="Amine oxidase" evidence="12">
    <location>
        <begin position="61"/>
        <end position="554"/>
    </location>
</feature>
<name>A0A0J6EXW3_COCPO</name>
<sequence>MRSRCSSAHAVEELWTLAQAHRFSTRPRVVFSKHLRNRTRLNFSSTASNDTRNVAVIGGGITGLATAYHLAKDQSTKVTIWERSDRLGGWLDSERINVNIGGDVLFDYGPRTLRATASAFSTLELINEFGLEKQILRTGIHDAASRNRYIYYPDHLVRLPGPQPGAGLLVNLISNAIGVFTEPALKSLPWALATEPLRPSRPKDLDDESVGDFVARRLGKDVADNIVSAVFHGIYAGDIYKLSVKTILPRIWEYEISRRGIFGSLLNTKRTLHLPYDLYHEGKIIREEKGKEFLSKIGSYISGASVFALKGGMGQLVEALDTSLSNSPNVEIITGSSVDHIERRDTQWRIGAKDYNCVVSTTSSAELRRQIAPILTNTGALVALESHNYAVNVMVVNFFFRSPNLVPVHGFGYLIPRSIPLEQNPERALGVVFMSDSNVGQDTARGTKLTVMIGGHWWDGWRDGDFPDERSGIQMAKAVLKRHLHINEEPIVAKAKLLKNAIPQYTVGHTARMKDLHFSLSHVAPGIRLAGAWYTGVGVNDCTRAARLTAHSILSGKREETGLEKYLDENVAGYELPLGSSG</sequence>
<dbReference type="EMBL" id="DS268109">
    <property type="protein sequence ID" value="KMM65411.1"/>
    <property type="molecule type" value="Genomic_DNA"/>
</dbReference>
<proteinExistence type="inferred from homology"/>
<evidence type="ECO:0000313" key="14">
    <source>
        <dbReference type="Proteomes" id="UP000054567"/>
    </source>
</evidence>
<dbReference type="InterPro" id="IPR004572">
    <property type="entry name" value="Protoporphyrinogen_oxidase"/>
</dbReference>
<dbReference type="Pfam" id="PF01593">
    <property type="entry name" value="Amino_oxidase"/>
    <property type="match status" value="1"/>
</dbReference>
<evidence type="ECO:0000256" key="8">
    <source>
        <dbReference type="ARBA" id="ARBA00023133"/>
    </source>
</evidence>
<dbReference type="InterPro" id="IPR036188">
    <property type="entry name" value="FAD/NAD-bd_sf"/>
</dbReference>
<keyword evidence="9 11" id="KW-0627">Porphyrin biosynthesis</keyword>
<dbReference type="PANTHER" id="PTHR42923">
    <property type="entry name" value="PROTOPORPHYRINOGEN OXIDASE"/>
    <property type="match status" value="1"/>
</dbReference>
<comment type="subcellular location">
    <subcellularLocation>
        <location evidence="11">Mitochondrion inner membrane</location>
    </subcellularLocation>
</comment>
<keyword evidence="8 11" id="KW-0350">Heme biosynthesis</keyword>